<feature type="compositionally biased region" description="Low complexity" evidence="1">
    <location>
        <begin position="76"/>
        <end position="86"/>
    </location>
</feature>
<feature type="region of interest" description="Disordered" evidence="1">
    <location>
        <begin position="28"/>
        <end position="52"/>
    </location>
</feature>
<evidence type="ECO:0000256" key="1">
    <source>
        <dbReference type="SAM" id="MobiDB-lite"/>
    </source>
</evidence>
<evidence type="ECO:0000313" key="2">
    <source>
        <dbReference type="EMBL" id="CAD9429503.1"/>
    </source>
</evidence>
<gene>
    <name evidence="2" type="ORF">CBRE1094_LOCUS9931</name>
</gene>
<feature type="compositionally biased region" description="Pro residues" evidence="1">
    <location>
        <begin position="107"/>
        <end position="116"/>
    </location>
</feature>
<name>A0A7S2CMF3_9EUKA</name>
<feature type="region of interest" description="Disordered" evidence="1">
    <location>
        <begin position="67"/>
        <end position="116"/>
    </location>
</feature>
<dbReference type="AlphaFoldDB" id="A0A7S2CMF3"/>
<feature type="compositionally biased region" description="Basic and acidic residues" evidence="1">
    <location>
        <begin position="31"/>
        <end position="40"/>
    </location>
</feature>
<proteinExistence type="predicted"/>
<dbReference type="EMBL" id="HBGU01018278">
    <property type="protein sequence ID" value="CAD9429503.1"/>
    <property type="molecule type" value="Transcribed_RNA"/>
</dbReference>
<protein>
    <submittedName>
        <fullName evidence="2">Uncharacterized protein</fullName>
    </submittedName>
</protein>
<accession>A0A7S2CMF3</accession>
<sequence length="116" mass="12018">MAARIVQGVYAAGTTVVGGGGGLAVRAATRKPTEEEEKAKAAAQSARNRRLKSLLTEDQSDVFISSSPSTLRFDVPGPSSSGGSSPYNLRPRSPKEPANLAKTILRPPAPAPIMCA</sequence>
<organism evidence="2">
    <name type="scientific">Haptolina brevifila</name>
    <dbReference type="NCBI Taxonomy" id="156173"/>
    <lineage>
        <taxon>Eukaryota</taxon>
        <taxon>Haptista</taxon>
        <taxon>Haptophyta</taxon>
        <taxon>Prymnesiophyceae</taxon>
        <taxon>Prymnesiales</taxon>
        <taxon>Prymnesiaceae</taxon>
        <taxon>Haptolina</taxon>
    </lineage>
</organism>
<reference evidence="2" key="1">
    <citation type="submission" date="2021-01" db="EMBL/GenBank/DDBJ databases">
        <authorList>
            <person name="Corre E."/>
            <person name="Pelletier E."/>
            <person name="Niang G."/>
            <person name="Scheremetjew M."/>
            <person name="Finn R."/>
            <person name="Kale V."/>
            <person name="Holt S."/>
            <person name="Cochrane G."/>
            <person name="Meng A."/>
            <person name="Brown T."/>
            <person name="Cohen L."/>
        </authorList>
    </citation>
    <scope>NUCLEOTIDE SEQUENCE</scope>
    <source>
        <strain evidence="2">UTEX LB 985</strain>
    </source>
</reference>